<feature type="compositionally biased region" description="Acidic residues" evidence="5">
    <location>
        <begin position="410"/>
        <end position="422"/>
    </location>
</feature>
<dbReference type="EMBL" id="JBFCZG010000004">
    <property type="protein sequence ID" value="KAL3423943.1"/>
    <property type="molecule type" value="Genomic_DNA"/>
</dbReference>
<dbReference type="Proteomes" id="UP001629113">
    <property type="component" value="Unassembled WGS sequence"/>
</dbReference>
<dbReference type="InterPro" id="IPR007373">
    <property type="entry name" value="Thiamin_PyroPKinase_B1-bd"/>
</dbReference>
<dbReference type="Pfam" id="PF04263">
    <property type="entry name" value="TPK_catalytic"/>
    <property type="match status" value="1"/>
</dbReference>
<evidence type="ECO:0000256" key="4">
    <source>
        <dbReference type="ARBA" id="ARBA00022840"/>
    </source>
</evidence>
<keyword evidence="3" id="KW-0418">Kinase</keyword>
<evidence type="ECO:0000313" key="8">
    <source>
        <dbReference type="Proteomes" id="UP001629113"/>
    </source>
</evidence>
<name>A0ABR4PKU9_9HELO</name>
<protein>
    <submittedName>
        <fullName evidence="7">Thiamine pyrophosphokinase</fullName>
    </submittedName>
</protein>
<dbReference type="InterPro" id="IPR006282">
    <property type="entry name" value="Thi_PPkinase"/>
</dbReference>
<accession>A0ABR4PKU9</accession>
<dbReference type="Gene3D" id="3.40.50.10240">
    <property type="entry name" value="Thiamin pyrophosphokinase, catalytic domain"/>
    <property type="match status" value="1"/>
</dbReference>
<gene>
    <name evidence="7" type="ORF">PVAG01_05690</name>
</gene>
<dbReference type="SUPFAM" id="SSF63999">
    <property type="entry name" value="Thiamin pyrophosphokinase, catalytic domain"/>
    <property type="match status" value="1"/>
</dbReference>
<dbReference type="CDD" id="cd07995">
    <property type="entry name" value="TPK"/>
    <property type="match status" value="1"/>
</dbReference>
<feature type="region of interest" description="Disordered" evidence="5">
    <location>
        <begin position="339"/>
        <end position="422"/>
    </location>
</feature>
<feature type="compositionally biased region" description="Low complexity" evidence="5">
    <location>
        <begin position="342"/>
        <end position="366"/>
    </location>
</feature>
<dbReference type="SMART" id="SM00983">
    <property type="entry name" value="TPK_B1_binding"/>
    <property type="match status" value="1"/>
</dbReference>
<evidence type="ECO:0000256" key="1">
    <source>
        <dbReference type="ARBA" id="ARBA00022679"/>
    </source>
</evidence>
<keyword evidence="4" id="KW-0067">ATP-binding</keyword>
<feature type="compositionally biased region" description="Basic and acidic residues" evidence="5">
    <location>
        <begin position="376"/>
        <end position="394"/>
    </location>
</feature>
<keyword evidence="8" id="KW-1185">Reference proteome</keyword>
<evidence type="ECO:0000313" key="7">
    <source>
        <dbReference type="EMBL" id="KAL3423943.1"/>
    </source>
</evidence>
<dbReference type="InterPro" id="IPR007371">
    <property type="entry name" value="TPK_catalytic"/>
</dbReference>
<feature type="domain" description="Thiamin pyrophosphokinase thiamin-binding" evidence="6">
    <location>
        <begin position="224"/>
        <end position="289"/>
    </location>
</feature>
<dbReference type="InterPro" id="IPR036371">
    <property type="entry name" value="TPK_B1-bd_sf"/>
</dbReference>
<proteinExistence type="predicted"/>
<evidence type="ECO:0000259" key="6">
    <source>
        <dbReference type="SMART" id="SM00983"/>
    </source>
</evidence>
<dbReference type="Pfam" id="PF04265">
    <property type="entry name" value="TPK_B1_binding"/>
    <property type="match status" value="1"/>
</dbReference>
<reference evidence="7 8" key="1">
    <citation type="submission" date="2024-06" db="EMBL/GenBank/DDBJ databases">
        <title>Complete genome of Phlyctema vagabunda strain 19-DSS-EL-015.</title>
        <authorList>
            <person name="Fiorenzani C."/>
        </authorList>
    </citation>
    <scope>NUCLEOTIDE SEQUENCE [LARGE SCALE GENOMIC DNA]</scope>
    <source>
        <strain evidence="7 8">19-DSS-EL-015</strain>
    </source>
</reference>
<evidence type="ECO:0000256" key="5">
    <source>
        <dbReference type="SAM" id="MobiDB-lite"/>
    </source>
</evidence>
<keyword evidence="2" id="KW-0547">Nucleotide-binding</keyword>
<comment type="caution">
    <text evidence="7">The sequence shown here is derived from an EMBL/GenBank/DDBJ whole genome shotgun (WGS) entry which is preliminary data.</text>
</comment>
<dbReference type="SUPFAM" id="SSF63862">
    <property type="entry name" value="Thiamin pyrophosphokinase, substrate-binding domain"/>
    <property type="match status" value="1"/>
</dbReference>
<organism evidence="7 8">
    <name type="scientific">Phlyctema vagabunda</name>
    <dbReference type="NCBI Taxonomy" id="108571"/>
    <lineage>
        <taxon>Eukaryota</taxon>
        <taxon>Fungi</taxon>
        <taxon>Dikarya</taxon>
        <taxon>Ascomycota</taxon>
        <taxon>Pezizomycotina</taxon>
        <taxon>Leotiomycetes</taxon>
        <taxon>Helotiales</taxon>
        <taxon>Dermateaceae</taxon>
        <taxon>Phlyctema</taxon>
    </lineage>
</organism>
<evidence type="ECO:0000256" key="2">
    <source>
        <dbReference type="ARBA" id="ARBA00022741"/>
    </source>
</evidence>
<dbReference type="PANTHER" id="PTHR13622">
    <property type="entry name" value="THIAMIN PYROPHOSPHOKINASE"/>
    <property type="match status" value="1"/>
</dbReference>
<dbReference type="InterPro" id="IPR036759">
    <property type="entry name" value="TPK_catalytic_sf"/>
</dbReference>
<keyword evidence="1" id="KW-0808">Transferase</keyword>
<evidence type="ECO:0000256" key="3">
    <source>
        <dbReference type="ARBA" id="ARBA00022777"/>
    </source>
</evidence>
<dbReference type="PANTHER" id="PTHR13622:SF8">
    <property type="entry name" value="THIAMIN PYROPHOSPHOKINASE 1"/>
    <property type="match status" value="1"/>
</dbReference>
<sequence length="478" mass="53117">MPLTRWCPGHIFLSQVVGKEHGDFGIVVLNQKLSLPSPVYKRVWNNSNIVVAADGGANRVYERTFPEWAQRDHDDNPYALDVDIIIGDLDSIKETPKRYWQRQGAQLIREADQYSTDFHKAVSFLRRWDAQSQRAYLNCRKERAQICRLDISAAQTDQDRVQVAAKPLSGHDRDIVVIGGVGGRLDQGLSTLHHLYLFQEDPAYRQGRMFLLSSKNITMLLKAGRHKIMVKSSWLGKHVGIIPMKEPAVITTRGLEWDVQDWLTAFGGQMSTSNHTKDDYVYIKTSHDVLFTIAIKILPSKITRVPNAISDFDGAGSDDGPGDDERRHFVVYPTTDSTHIVAGTPSSSGPVASSSNLSSVAASSSTGHPRVSDVWMPRESRSSSDSVSVDKKPLESTGLASVSAKKAPMSEDDAEDFVDDSEDEEWLLDVKGPDRPNRHEYALSQRSKEEEIFTVSSVGGEIQKLTLDEGAREPASEV</sequence>